<keyword evidence="1" id="KW-0805">Transcription regulation</keyword>
<dbReference type="Pfam" id="PF01047">
    <property type="entry name" value="MarR"/>
    <property type="match status" value="1"/>
</dbReference>
<accession>A0A5J6L9T1</accession>
<dbReference type="SUPFAM" id="SSF46785">
    <property type="entry name" value="Winged helix' DNA-binding domain"/>
    <property type="match status" value="1"/>
</dbReference>
<dbReference type="GO" id="GO:0003677">
    <property type="term" value="F:DNA binding"/>
    <property type="evidence" value="ECO:0007669"/>
    <property type="project" value="UniProtKB-KW"/>
</dbReference>
<organism evidence="5 6">
    <name type="scientific">Nitrincola iocasae</name>
    <dbReference type="NCBI Taxonomy" id="2614693"/>
    <lineage>
        <taxon>Bacteria</taxon>
        <taxon>Pseudomonadati</taxon>
        <taxon>Pseudomonadota</taxon>
        <taxon>Gammaproteobacteria</taxon>
        <taxon>Oceanospirillales</taxon>
        <taxon>Oceanospirillaceae</taxon>
        <taxon>Nitrincola</taxon>
    </lineage>
</organism>
<dbReference type="PRINTS" id="PR00598">
    <property type="entry name" value="HTHMARR"/>
</dbReference>
<protein>
    <submittedName>
        <fullName evidence="5">MarR family transcriptional regulator</fullName>
    </submittedName>
</protein>
<evidence type="ECO:0000313" key="6">
    <source>
        <dbReference type="Proteomes" id="UP000325606"/>
    </source>
</evidence>
<evidence type="ECO:0000256" key="3">
    <source>
        <dbReference type="ARBA" id="ARBA00023163"/>
    </source>
</evidence>
<dbReference type="PROSITE" id="PS50995">
    <property type="entry name" value="HTH_MARR_2"/>
    <property type="match status" value="1"/>
</dbReference>
<sequence>MDLRQSLQRLEWHLWNQWREQARHSGHLDLTSSELQYLYTLLAWDDKGIRLTELAECMQVSKASASTMTRKLEQRGYLSRQPCVEDARAQLLIPSAKALSLKQKEPMIYQAALQHFEQALSAEELQQLACLLDKACRDLDLGEFYPPQLSQPPYKHN</sequence>
<evidence type="ECO:0000256" key="2">
    <source>
        <dbReference type="ARBA" id="ARBA00023125"/>
    </source>
</evidence>
<dbReference type="Proteomes" id="UP000325606">
    <property type="component" value="Chromosome"/>
</dbReference>
<dbReference type="InterPro" id="IPR036388">
    <property type="entry name" value="WH-like_DNA-bd_sf"/>
</dbReference>
<keyword evidence="6" id="KW-1185">Reference proteome</keyword>
<dbReference type="RefSeq" id="WP_151053419.1">
    <property type="nucleotide sequence ID" value="NZ_CP044222.1"/>
</dbReference>
<dbReference type="PANTHER" id="PTHR42756:SF1">
    <property type="entry name" value="TRANSCRIPTIONAL REPRESSOR OF EMRAB OPERON"/>
    <property type="match status" value="1"/>
</dbReference>
<dbReference type="Gene3D" id="1.10.10.10">
    <property type="entry name" value="Winged helix-like DNA-binding domain superfamily/Winged helix DNA-binding domain"/>
    <property type="match status" value="1"/>
</dbReference>
<proteinExistence type="predicted"/>
<dbReference type="SMART" id="SM00347">
    <property type="entry name" value="HTH_MARR"/>
    <property type="match status" value="1"/>
</dbReference>
<dbReference type="InterPro" id="IPR000835">
    <property type="entry name" value="HTH_MarR-typ"/>
</dbReference>
<keyword evidence="3" id="KW-0804">Transcription</keyword>
<keyword evidence="2" id="KW-0238">DNA-binding</keyword>
<dbReference type="PANTHER" id="PTHR42756">
    <property type="entry name" value="TRANSCRIPTIONAL REGULATOR, MARR"/>
    <property type="match status" value="1"/>
</dbReference>
<reference evidence="5 6" key="1">
    <citation type="submission" date="2019-09" db="EMBL/GenBank/DDBJ databases">
        <title>Nitrincola iocasae sp. nov., a bacterium isolated from the sediment collected at a cold seep field in South China Sea.</title>
        <authorList>
            <person name="Zhang H."/>
            <person name="Wang H."/>
            <person name="Li C."/>
        </authorList>
    </citation>
    <scope>NUCLEOTIDE SEQUENCE [LARGE SCALE GENOMIC DNA]</scope>
    <source>
        <strain evidence="5 6">KXZD1103</strain>
    </source>
</reference>
<gene>
    <name evidence="5" type="ORF">F5I99_02070</name>
</gene>
<evidence type="ECO:0000313" key="5">
    <source>
        <dbReference type="EMBL" id="QEW05374.1"/>
    </source>
</evidence>
<evidence type="ECO:0000259" key="4">
    <source>
        <dbReference type="PROSITE" id="PS50995"/>
    </source>
</evidence>
<feature type="domain" description="HTH marR-type" evidence="4">
    <location>
        <begin position="1"/>
        <end position="137"/>
    </location>
</feature>
<dbReference type="EMBL" id="CP044222">
    <property type="protein sequence ID" value="QEW05374.1"/>
    <property type="molecule type" value="Genomic_DNA"/>
</dbReference>
<dbReference type="InterPro" id="IPR036390">
    <property type="entry name" value="WH_DNA-bd_sf"/>
</dbReference>
<name>A0A5J6L9T1_9GAMM</name>
<evidence type="ECO:0000256" key="1">
    <source>
        <dbReference type="ARBA" id="ARBA00023015"/>
    </source>
</evidence>
<dbReference type="GO" id="GO:0003700">
    <property type="term" value="F:DNA-binding transcription factor activity"/>
    <property type="evidence" value="ECO:0007669"/>
    <property type="project" value="InterPro"/>
</dbReference>
<dbReference type="AlphaFoldDB" id="A0A5J6L9T1"/>
<dbReference type="KEGG" id="nik:F5I99_02070"/>